<dbReference type="RefSeq" id="XP_007312975.1">
    <property type="nucleotide sequence ID" value="XM_007312913.1"/>
</dbReference>
<protein>
    <submittedName>
        <fullName evidence="2">Uncharacterized protein</fullName>
    </submittedName>
</protein>
<dbReference type="Proteomes" id="UP000008064">
    <property type="component" value="Unassembled WGS sequence"/>
</dbReference>
<proteinExistence type="predicted"/>
<evidence type="ECO:0000313" key="2">
    <source>
        <dbReference type="EMBL" id="EGO31091.1"/>
    </source>
</evidence>
<sequence length="138" mass="15652">MFRTCQMLRNQFTSHITTVPKVPCRSKSNPISAMHSFGSFAVERRMNVSTNVRESPNPGPGVSYVMFVDVFSHRFEWCVFPLASVSNRSSQEEPIRKWSADSSSEFDRDCQFTSVARMQGQGPSREGVRDDGWRGHIA</sequence>
<gene>
    <name evidence="2" type="ORF">SERLADRAFT_432750</name>
</gene>
<feature type="region of interest" description="Disordered" evidence="1">
    <location>
        <begin position="86"/>
        <end position="138"/>
    </location>
</feature>
<dbReference type="AlphaFoldDB" id="F8NEU3"/>
<evidence type="ECO:0000256" key="1">
    <source>
        <dbReference type="SAM" id="MobiDB-lite"/>
    </source>
</evidence>
<dbReference type="KEGG" id="sla:SERLADRAFT_432750"/>
<feature type="compositionally biased region" description="Basic and acidic residues" evidence="1">
    <location>
        <begin position="90"/>
        <end position="110"/>
    </location>
</feature>
<dbReference type="EMBL" id="GL945428">
    <property type="protein sequence ID" value="EGO31091.1"/>
    <property type="molecule type" value="Genomic_DNA"/>
</dbReference>
<reference evidence="2" key="1">
    <citation type="submission" date="2011-04" db="EMBL/GenBank/DDBJ databases">
        <title>Evolution of plant cell wall degrading machinery underlies the functional diversity of forest fungi.</title>
        <authorList>
            <consortium name="US DOE Joint Genome Institute (JGI-PGF)"/>
            <person name="Eastwood D.C."/>
            <person name="Floudas D."/>
            <person name="Binder M."/>
            <person name="Majcherczyk A."/>
            <person name="Schneider P."/>
            <person name="Aerts A."/>
            <person name="Asiegbu F.O."/>
            <person name="Baker S.E."/>
            <person name="Barry K."/>
            <person name="Bendiksby M."/>
            <person name="Blumentritt M."/>
            <person name="Coutinho P.M."/>
            <person name="Cullen D."/>
            <person name="Cullen D."/>
            <person name="Gathman A."/>
            <person name="Goodell B."/>
            <person name="Henrissat B."/>
            <person name="Ihrmark K."/>
            <person name="Kauserud H."/>
            <person name="Kohler A."/>
            <person name="LaButti K."/>
            <person name="Lapidus A."/>
            <person name="Lavin J.L."/>
            <person name="Lee Y.-H."/>
            <person name="Lindquist E."/>
            <person name="Lilly W."/>
            <person name="Lucas S."/>
            <person name="Morin E."/>
            <person name="Murat C."/>
            <person name="Oguiza J.A."/>
            <person name="Park J."/>
            <person name="Pisabarro A.G."/>
            <person name="Riley R."/>
            <person name="Rosling A."/>
            <person name="Salamov A."/>
            <person name="Schmidt O."/>
            <person name="Schmutz J."/>
            <person name="Skrede I."/>
            <person name="Stenlid J."/>
            <person name="Wiebenga A."/>
            <person name="Xie X."/>
            <person name="Kues U."/>
            <person name="Hibbett D.S."/>
            <person name="Hoffmeister D."/>
            <person name="Hogberg N."/>
            <person name="Martin F."/>
            <person name="Grigoriev I.V."/>
            <person name="Watkinson S.C."/>
        </authorList>
    </citation>
    <scope>NUCLEOTIDE SEQUENCE</scope>
    <source>
        <strain evidence="2">S7.9</strain>
    </source>
</reference>
<feature type="compositionally biased region" description="Basic and acidic residues" evidence="1">
    <location>
        <begin position="126"/>
        <end position="138"/>
    </location>
</feature>
<dbReference type="HOGENOM" id="CLU_1856518_0_0_1"/>
<organism>
    <name type="scientific">Serpula lacrymans var. lacrymans (strain S7.9)</name>
    <name type="common">Dry rot fungus</name>
    <dbReference type="NCBI Taxonomy" id="578457"/>
    <lineage>
        <taxon>Eukaryota</taxon>
        <taxon>Fungi</taxon>
        <taxon>Dikarya</taxon>
        <taxon>Basidiomycota</taxon>
        <taxon>Agaricomycotina</taxon>
        <taxon>Agaricomycetes</taxon>
        <taxon>Agaricomycetidae</taxon>
        <taxon>Boletales</taxon>
        <taxon>Coniophorineae</taxon>
        <taxon>Serpulaceae</taxon>
        <taxon>Serpula</taxon>
    </lineage>
</organism>
<dbReference type="GeneID" id="18814055"/>
<name>F8NEU3_SERL9</name>
<accession>F8NEU3</accession>